<name>A0A914R620_9BILA</name>
<dbReference type="AlphaFoldDB" id="A0A914R620"/>
<dbReference type="InterPro" id="IPR004088">
    <property type="entry name" value="KH_dom_type_1"/>
</dbReference>
<evidence type="ECO:0000313" key="3">
    <source>
        <dbReference type="Proteomes" id="UP000887578"/>
    </source>
</evidence>
<dbReference type="GO" id="GO:0003723">
    <property type="term" value="F:RNA binding"/>
    <property type="evidence" value="ECO:0007669"/>
    <property type="project" value="UniProtKB-UniRule"/>
</dbReference>
<organism evidence="3 4">
    <name type="scientific">Panagrolaimus davidi</name>
    <dbReference type="NCBI Taxonomy" id="227884"/>
    <lineage>
        <taxon>Eukaryota</taxon>
        <taxon>Metazoa</taxon>
        <taxon>Ecdysozoa</taxon>
        <taxon>Nematoda</taxon>
        <taxon>Chromadorea</taxon>
        <taxon>Rhabditida</taxon>
        <taxon>Tylenchina</taxon>
        <taxon>Panagrolaimomorpha</taxon>
        <taxon>Panagrolaimoidea</taxon>
        <taxon>Panagrolaimidae</taxon>
        <taxon>Panagrolaimus</taxon>
    </lineage>
</organism>
<keyword evidence="1" id="KW-0694">RNA-binding</keyword>
<dbReference type="WBParaSite" id="PDA_v2.g6880.t1">
    <property type="protein sequence ID" value="PDA_v2.g6880.t1"/>
    <property type="gene ID" value="PDA_v2.g6880"/>
</dbReference>
<protein>
    <submittedName>
        <fullName evidence="4">K Homology domain-containing protein</fullName>
    </submittedName>
</protein>
<dbReference type="Gene3D" id="3.30.1370.10">
    <property type="entry name" value="K Homology domain, type 1"/>
    <property type="match status" value="1"/>
</dbReference>
<dbReference type="Proteomes" id="UP000887578">
    <property type="component" value="Unplaced"/>
</dbReference>
<keyword evidence="3" id="KW-1185">Reference proteome</keyword>
<sequence length="92" mass="9830">MVLQAIIDEIKKKLIQLRQNQQILILMMKLVVPNTSAGTVNGKSGASIKEIRESTGATIQIYPKAGSDEAKNSPGHVITVGAETNANLLMSV</sequence>
<dbReference type="SUPFAM" id="SSF54791">
    <property type="entry name" value="Eukaryotic type KH-domain (KH-domain type I)"/>
    <property type="match status" value="1"/>
</dbReference>
<proteinExistence type="predicted"/>
<evidence type="ECO:0000256" key="1">
    <source>
        <dbReference type="PROSITE-ProRule" id="PRU00117"/>
    </source>
</evidence>
<evidence type="ECO:0000259" key="2">
    <source>
        <dbReference type="Pfam" id="PF00013"/>
    </source>
</evidence>
<dbReference type="InterPro" id="IPR036612">
    <property type="entry name" value="KH_dom_type_1_sf"/>
</dbReference>
<dbReference type="Pfam" id="PF00013">
    <property type="entry name" value="KH_1"/>
    <property type="match status" value="1"/>
</dbReference>
<accession>A0A914R620</accession>
<reference evidence="4" key="1">
    <citation type="submission" date="2022-11" db="UniProtKB">
        <authorList>
            <consortium name="WormBaseParasite"/>
        </authorList>
    </citation>
    <scope>IDENTIFICATION</scope>
</reference>
<evidence type="ECO:0000313" key="4">
    <source>
        <dbReference type="WBParaSite" id="PDA_v2.g6880.t1"/>
    </source>
</evidence>
<dbReference type="PROSITE" id="PS50084">
    <property type="entry name" value="KH_TYPE_1"/>
    <property type="match status" value="1"/>
</dbReference>
<feature type="domain" description="K Homology" evidence="2">
    <location>
        <begin position="29"/>
        <end position="80"/>
    </location>
</feature>